<dbReference type="Proteomes" id="UP000760494">
    <property type="component" value="Unassembled WGS sequence"/>
</dbReference>
<name>A0A0I9YNT7_FUSFU</name>
<reference evidence="2" key="1">
    <citation type="submission" date="2019-05" db="EMBL/GenBank/DDBJ databases">
        <authorList>
            <person name="Piombo E."/>
        </authorList>
    </citation>
    <scope>NUCLEOTIDE SEQUENCE</scope>
    <source>
        <strain evidence="2">C2S</strain>
    </source>
</reference>
<comment type="caution">
    <text evidence="2">The sequence shown here is derived from an EMBL/GenBank/DDBJ whole genome shotgun (WGS) entry which is preliminary data.</text>
</comment>
<dbReference type="EMBL" id="CABFJX010000377">
    <property type="protein sequence ID" value="VTT75144.1"/>
    <property type="molecule type" value="Genomic_DNA"/>
</dbReference>
<dbReference type="AlphaFoldDB" id="A0A0I9YNT7"/>
<organism evidence="2 3">
    <name type="scientific">Fusarium fujikuroi</name>
    <name type="common">Bakanae and foot rot disease fungus</name>
    <name type="synonym">Gibberella fujikuroi</name>
    <dbReference type="NCBI Taxonomy" id="5127"/>
    <lineage>
        <taxon>Eukaryota</taxon>
        <taxon>Fungi</taxon>
        <taxon>Dikarya</taxon>
        <taxon>Ascomycota</taxon>
        <taxon>Pezizomycotina</taxon>
        <taxon>Sordariomycetes</taxon>
        <taxon>Hypocreomycetidae</taxon>
        <taxon>Hypocreales</taxon>
        <taxon>Nectriaceae</taxon>
        <taxon>Fusarium</taxon>
        <taxon>Fusarium fujikuroi species complex</taxon>
    </lineage>
</organism>
<evidence type="ECO:0000256" key="1">
    <source>
        <dbReference type="SAM" id="MobiDB-lite"/>
    </source>
</evidence>
<sequence>MPHVSKDTFKGIPVRDYCQYKIPSPFVKDEWKLEKALKAIFDGDGTPRDYHCCEVDMVVYLISSWEYRDLLPQLQAMEDSGIRQGSLKDAQKEQKAEAKAAKGAKRR</sequence>
<proteinExistence type="predicted"/>
<evidence type="ECO:0000313" key="3">
    <source>
        <dbReference type="Proteomes" id="UP000760494"/>
    </source>
</evidence>
<protein>
    <submittedName>
        <fullName evidence="2">Uncharacterized protein</fullName>
    </submittedName>
</protein>
<evidence type="ECO:0000313" key="2">
    <source>
        <dbReference type="EMBL" id="VTT75144.1"/>
    </source>
</evidence>
<accession>A0A0I9YNT7</accession>
<feature type="compositionally biased region" description="Basic and acidic residues" evidence="1">
    <location>
        <begin position="89"/>
        <end position="100"/>
    </location>
</feature>
<feature type="region of interest" description="Disordered" evidence="1">
    <location>
        <begin position="82"/>
        <end position="107"/>
    </location>
</feature>
<gene>
    <name evidence="2" type="ORF">C2S_9763</name>
</gene>